<feature type="region of interest" description="Disordered" evidence="1">
    <location>
        <begin position="134"/>
        <end position="184"/>
    </location>
</feature>
<accession>A0A2R5L6Y7</accession>
<feature type="compositionally biased region" description="Polar residues" evidence="1">
    <location>
        <begin position="138"/>
        <end position="158"/>
    </location>
</feature>
<dbReference type="GeneID" id="135400574"/>
<protein>
    <submittedName>
        <fullName evidence="3">Uncharacterized protein</fullName>
    </submittedName>
</protein>
<keyword evidence="2" id="KW-0472">Membrane</keyword>
<feature type="compositionally biased region" description="Basic and acidic residues" evidence="1">
    <location>
        <begin position="79"/>
        <end position="99"/>
    </location>
</feature>
<dbReference type="KEGG" id="oti:135400574"/>
<feature type="transmembrane region" description="Helical" evidence="2">
    <location>
        <begin position="6"/>
        <end position="26"/>
    </location>
</feature>
<evidence type="ECO:0000256" key="2">
    <source>
        <dbReference type="SAM" id="Phobius"/>
    </source>
</evidence>
<sequence length="184" mass="20060">MIFGILLGIVLFVVISVALLAFYVAFKRYCSDSKTSYGVVNHDSKVKHGRLYPALYKDSDEDAGGSGSTAPCIDEVDLPQDRPKVGEHDEGLGHDKHEEHKDDLNCTLVECEKEPDYVVPSSLAKPYVRDGGEHVPPANSSAWNHVQPGSSREGTSHYNEGFHSGVGPHNGYTDDIHPVDDGEV</sequence>
<dbReference type="EMBL" id="GGLE01001123">
    <property type="protein sequence ID" value="MBY05249.1"/>
    <property type="molecule type" value="Transcribed_RNA"/>
</dbReference>
<feature type="compositionally biased region" description="Basic and acidic residues" evidence="1">
    <location>
        <begin position="172"/>
        <end position="184"/>
    </location>
</feature>
<evidence type="ECO:0000313" key="3">
    <source>
        <dbReference type="EMBL" id="MBY05249.1"/>
    </source>
</evidence>
<dbReference type="RefSeq" id="XP_064488477.1">
    <property type="nucleotide sequence ID" value="XM_064632407.1"/>
</dbReference>
<reference evidence="3" key="1">
    <citation type="submission" date="2018-03" db="EMBL/GenBank/DDBJ databases">
        <title>The relapsing fever spirochete Borrelia turicatae persists in the highly oxidative environment of its soft-bodied tick vector.</title>
        <authorList>
            <person name="Bourret T.J."/>
            <person name="Boyle W.K."/>
            <person name="Valenzuela J.G."/>
            <person name="Oliveira F."/>
            <person name="Lopez J.E."/>
        </authorList>
    </citation>
    <scope>NUCLEOTIDE SEQUENCE</scope>
    <source>
        <strain evidence="3">Kansas strain/isolate</strain>
        <tissue evidence="3">Salivary glands</tissue>
    </source>
</reference>
<dbReference type="RefSeq" id="XP_064488478.1">
    <property type="nucleotide sequence ID" value="XM_064632408.1"/>
</dbReference>
<keyword evidence="2" id="KW-1133">Transmembrane helix</keyword>
<proteinExistence type="predicted"/>
<dbReference type="AlphaFoldDB" id="A0A2R5L6Y7"/>
<name>A0A2R5L6Y7_9ACAR</name>
<feature type="region of interest" description="Disordered" evidence="1">
    <location>
        <begin position="58"/>
        <end position="99"/>
    </location>
</feature>
<keyword evidence="2" id="KW-0812">Transmembrane</keyword>
<dbReference type="RefSeq" id="XP_064488480.1">
    <property type="nucleotide sequence ID" value="XM_064632410.1"/>
</dbReference>
<organism evidence="3">
    <name type="scientific">Ornithodoros turicata</name>
    <dbReference type="NCBI Taxonomy" id="34597"/>
    <lineage>
        <taxon>Eukaryota</taxon>
        <taxon>Metazoa</taxon>
        <taxon>Ecdysozoa</taxon>
        <taxon>Arthropoda</taxon>
        <taxon>Chelicerata</taxon>
        <taxon>Arachnida</taxon>
        <taxon>Acari</taxon>
        <taxon>Parasitiformes</taxon>
        <taxon>Ixodida</taxon>
        <taxon>Ixodoidea</taxon>
        <taxon>Argasidae</taxon>
        <taxon>Ornithodorinae</taxon>
        <taxon>Ornithodoros</taxon>
    </lineage>
</organism>
<evidence type="ECO:0000256" key="1">
    <source>
        <dbReference type="SAM" id="MobiDB-lite"/>
    </source>
</evidence>